<accession>A0A2S7K1N5</accession>
<dbReference type="PANTHER" id="PTHR30346:SF0">
    <property type="entry name" value="HCA OPERON TRANSCRIPTIONAL ACTIVATOR HCAR"/>
    <property type="match status" value="1"/>
</dbReference>
<dbReference type="GO" id="GO:0003677">
    <property type="term" value="F:DNA binding"/>
    <property type="evidence" value="ECO:0007669"/>
    <property type="project" value="UniProtKB-KW"/>
</dbReference>
<dbReference type="InterPro" id="IPR000847">
    <property type="entry name" value="LysR_HTH_N"/>
</dbReference>
<dbReference type="InterPro" id="IPR036390">
    <property type="entry name" value="WH_DNA-bd_sf"/>
</dbReference>
<organism evidence="6 7">
    <name type="scientific">Hyphococcus luteus</name>
    <dbReference type="NCBI Taxonomy" id="2058213"/>
    <lineage>
        <taxon>Bacteria</taxon>
        <taxon>Pseudomonadati</taxon>
        <taxon>Pseudomonadota</taxon>
        <taxon>Alphaproteobacteria</taxon>
        <taxon>Parvularculales</taxon>
        <taxon>Parvularculaceae</taxon>
        <taxon>Hyphococcus</taxon>
    </lineage>
</organism>
<protein>
    <submittedName>
        <fullName evidence="6">LysR family transcriptional regulator</fullName>
    </submittedName>
</protein>
<dbReference type="PANTHER" id="PTHR30346">
    <property type="entry name" value="TRANSCRIPTIONAL DUAL REGULATOR HCAR-RELATED"/>
    <property type="match status" value="1"/>
</dbReference>
<evidence type="ECO:0000256" key="1">
    <source>
        <dbReference type="ARBA" id="ARBA00009437"/>
    </source>
</evidence>
<dbReference type="OrthoDB" id="9791253at2"/>
<dbReference type="Gene3D" id="1.10.10.10">
    <property type="entry name" value="Winged helix-like DNA-binding domain superfamily/Winged helix DNA-binding domain"/>
    <property type="match status" value="1"/>
</dbReference>
<keyword evidence="4" id="KW-0804">Transcription</keyword>
<dbReference type="EMBL" id="PJCH01000015">
    <property type="protein sequence ID" value="PQA86406.1"/>
    <property type="molecule type" value="Genomic_DNA"/>
</dbReference>
<keyword evidence="2" id="KW-0805">Transcription regulation</keyword>
<gene>
    <name evidence="6" type="ORF">CW354_18930</name>
</gene>
<dbReference type="SUPFAM" id="SSF53850">
    <property type="entry name" value="Periplasmic binding protein-like II"/>
    <property type="match status" value="1"/>
</dbReference>
<proteinExistence type="inferred from homology"/>
<dbReference type="GO" id="GO:0032993">
    <property type="term" value="C:protein-DNA complex"/>
    <property type="evidence" value="ECO:0007669"/>
    <property type="project" value="TreeGrafter"/>
</dbReference>
<evidence type="ECO:0000256" key="4">
    <source>
        <dbReference type="ARBA" id="ARBA00023163"/>
    </source>
</evidence>
<dbReference type="Proteomes" id="UP000239504">
    <property type="component" value="Unassembled WGS sequence"/>
</dbReference>
<keyword evidence="3" id="KW-0238">DNA-binding</keyword>
<sequence length="302" mass="34337">MRYWFRMELRHLRYFRTVGREEHFGRAAKILNIAQPALTRQIRHLEEELGVQLFERLPRGVRLSSAGRAFLSETESILAQVERAIENTRSHASGHYGSLRVGFSEIASAHHDIPSKLLDFRLSEPNVTLDLLPMGSRNQIEALKDARIDAAIVYDTHTTDADLEVLDYSDIAVSDISLALYQGHRLTKSKKIWMKDLDGERFLWPIRSAMPRYYDVLTQAFSVHGVTPEIVQETATNSILLSLVAAGMGLGFVEYSENRYQSGNIILRKVEDLGISFNIRMLWRKSDDSSALDLFLNAMAPD</sequence>
<evidence type="ECO:0000259" key="5">
    <source>
        <dbReference type="PROSITE" id="PS50931"/>
    </source>
</evidence>
<dbReference type="FunFam" id="1.10.10.10:FF:000001">
    <property type="entry name" value="LysR family transcriptional regulator"/>
    <property type="match status" value="1"/>
</dbReference>
<comment type="similarity">
    <text evidence="1">Belongs to the LysR transcriptional regulatory family.</text>
</comment>
<dbReference type="InterPro" id="IPR036388">
    <property type="entry name" value="WH-like_DNA-bd_sf"/>
</dbReference>
<dbReference type="Pfam" id="PF00126">
    <property type="entry name" value="HTH_1"/>
    <property type="match status" value="1"/>
</dbReference>
<feature type="domain" description="HTH lysR-type" evidence="5">
    <location>
        <begin position="7"/>
        <end position="64"/>
    </location>
</feature>
<dbReference type="Pfam" id="PF03466">
    <property type="entry name" value="LysR_substrate"/>
    <property type="match status" value="1"/>
</dbReference>
<name>A0A2S7K1N5_9PROT</name>
<dbReference type="SUPFAM" id="SSF46785">
    <property type="entry name" value="Winged helix' DNA-binding domain"/>
    <property type="match status" value="1"/>
</dbReference>
<keyword evidence="7" id="KW-1185">Reference proteome</keyword>
<dbReference type="InterPro" id="IPR005119">
    <property type="entry name" value="LysR_subst-bd"/>
</dbReference>
<evidence type="ECO:0000256" key="3">
    <source>
        <dbReference type="ARBA" id="ARBA00023125"/>
    </source>
</evidence>
<comment type="caution">
    <text evidence="6">The sequence shown here is derived from an EMBL/GenBank/DDBJ whole genome shotgun (WGS) entry which is preliminary data.</text>
</comment>
<dbReference type="Gene3D" id="3.40.190.10">
    <property type="entry name" value="Periplasmic binding protein-like II"/>
    <property type="match status" value="2"/>
</dbReference>
<evidence type="ECO:0000313" key="6">
    <source>
        <dbReference type="EMBL" id="PQA86406.1"/>
    </source>
</evidence>
<evidence type="ECO:0000256" key="2">
    <source>
        <dbReference type="ARBA" id="ARBA00023015"/>
    </source>
</evidence>
<dbReference type="PRINTS" id="PR00039">
    <property type="entry name" value="HTHLYSR"/>
</dbReference>
<dbReference type="GO" id="GO:0003700">
    <property type="term" value="F:DNA-binding transcription factor activity"/>
    <property type="evidence" value="ECO:0007669"/>
    <property type="project" value="InterPro"/>
</dbReference>
<dbReference type="CDD" id="cd08414">
    <property type="entry name" value="PBP2_LTTR_aromatics_like"/>
    <property type="match status" value="1"/>
</dbReference>
<dbReference type="PROSITE" id="PS50931">
    <property type="entry name" value="HTH_LYSR"/>
    <property type="match status" value="1"/>
</dbReference>
<dbReference type="AlphaFoldDB" id="A0A2S7K1N5"/>
<reference evidence="6 7" key="1">
    <citation type="submission" date="2017-12" db="EMBL/GenBank/DDBJ databases">
        <authorList>
            <person name="Hurst M.R.H."/>
        </authorList>
    </citation>
    <scope>NUCLEOTIDE SEQUENCE [LARGE SCALE GENOMIC DNA]</scope>
    <source>
        <strain evidence="6 7">SY-3-19</strain>
    </source>
</reference>
<evidence type="ECO:0000313" key="7">
    <source>
        <dbReference type="Proteomes" id="UP000239504"/>
    </source>
</evidence>